<evidence type="ECO:0000313" key="1">
    <source>
        <dbReference type="EMBL" id="TWU15535.1"/>
    </source>
</evidence>
<dbReference type="EMBL" id="SJPU01000002">
    <property type="protein sequence ID" value="TWU15535.1"/>
    <property type="molecule type" value="Genomic_DNA"/>
</dbReference>
<evidence type="ECO:0000313" key="2">
    <source>
        <dbReference type="Proteomes" id="UP000319908"/>
    </source>
</evidence>
<protein>
    <submittedName>
        <fullName evidence="1">Uncharacterized protein</fullName>
    </submittedName>
</protein>
<accession>A0A5C6BU52</accession>
<dbReference type="Proteomes" id="UP000319908">
    <property type="component" value="Unassembled WGS sequence"/>
</dbReference>
<comment type="caution">
    <text evidence="1">The sequence shown here is derived from an EMBL/GenBank/DDBJ whole genome shotgun (WGS) entry which is preliminary data.</text>
</comment>
<keyword evidence="2" id="KW-1185">Reference proteome</keyword>
<dbReference type="AlphaFoldDB" id="A0A5C6BU52"/>
<sequence>MSYLPLLKNVTVSCLALVFTCVEPGVATGQQYVSGGLIEETDQNGITRSTTAAATSGNLEAGWSLFGGWVNTDADWILSFAAGADAISDLYDNIVDAQASVDSTRLGAHAGPVSLVDHTTSGIIAAGTANDASAEIDINAAAYGRYIILAPAPSITPPVPVAVLDGALSVVLLPGQDGHGFGSAIASAGKSLVFVSVNDDFTELGPFALSRRAFINSSGQQAFRVVLTLGALGEYIEYEEITTLGAVEIVNTSFDYHHLWFSYYGEINTDMSSVVTMATAAVNVYGATPNESEDPNDDDGAIVFETTDSNVGNYSVGELINWALAGGPG</sequence>
<reference evidence="1 2" key="1">
    <citation type="journal article" date="2020" name="Antonie Van Leeuwenhoek">
        <title>Rhodopirellula heiligendammensis sp. nov., Rhodopirellula pilleata sp. nov., and Rhodopirellula solitaria sp. nov. isolated from natural or artificial marine surfaces in Northern Germany and California, USA, and emended description of the genus Rhodopirellula.</title>
        <authorList>
            <person name="Kallscheuer N."/>
            <person name="Wiegand S."/>
            <person name="Jogler M."/>
            <person name="Boedeker C."/>
            <person name="Peeters S.H."/>
            <person name="Rast P."/>
            <person name="Heuer A."/>
            <person name="Jetten M.S.M."/>
            <person name="Rohde M."/>
            <person name="Jogler C."/>
        </authorList>
    </citation>
    <scope>NUCLEOTIDE SEQUENCE [LARGE SCALE GENOMIC DNA]</scope>
    <source>
        <strain evidence="1 2">Poly21</strain>
    </source>
</reference>
<gene>
    <name evidence="1" type="ORF">Poly21_27320</name>
</gene>
<dbReference type="RefSeq" id="WP_146407389.1">
    <property type="nucleotide sequence ID" value="NZ_SJPU01000002.1"/>
</dbReference>
<proteinExistence type="predicted"/>
<name>A0A5C6BU52_9BACT</name>
<organism evidence="1 2">
    <name type="scientific">Allorhodopirellula heiligendammensis</name>
    <dbReference type="NCBI Taxonomy" id="2714739"/>
    <lineage>
        <taxon>Bacteria</taxon>
        <taxon>Pseudomonadati</taxon>
        <taxon>Planctomycetota</taxon>
        <taxon>Planctomycetia</taxon>
        <taxon>Pirellulales</taxon>
        <taxon>Pirellulaceae</taxon>
        <taxon>Allorhodopirellula</taxon>
    </lineage>
</organism>